<dbReference type="EMBL" id="KQ982254">
    <property type="protein sequence ID" value="KYQ58595.1"/>
    <property type="molecule type" value="Genomic_DNA"/>
</dbReference>
<proteinExistence type="predicted"/>
<name>A0A151XE09_9HYME</name>
<evidence type="ECO:0000313" key="2">
    <source>
        <dbReference type="EMBL" id="KYQ58595.1"/>
    </source>
</evidence>
<dbReference type="Proteomes" id="UP000075809">
    <property type="component" value="Unassembled WGS sequence"/>
</dbReference>
<dbReference type="AlphaFoldDB" id="A0A151XE09"/>
<organism evidence="2 3">
    <name type="scientific">Mycetomoellerius zeteki</name>
    <dbReference type="NCBI Taxonomy" id="64791"/>
    <lineage>
        <taxon>Eukaryota</taxon>
        <taxon>Metazoa</taxon>
        <taxon>Ecdysozoa</taxon>
        <taxon>Arthropoda</taxon>
        <taxon>Hexapoda</taxon>
        <taxon>Insecta</taxon>
        <taxon>Pterygota</taxon>
        <taxon>Neoptera</taxon>
        <taxon>Endopterygota</taxon>
        <taxon>Hymenoptera</taxon>
        <taxon>Apocrita</taxon>
        <taxon>Aculeata</taxon>
        <taxon>Formicoidea</taxon>
        <taxon>Formicidae</taxon>
        <taxon>Myrmicinae</taxon>
        <taxon>Mycetomoellerius</taxon>
    </lineage>
</organism>
<protein>
    <submittedName>
        <fullName evidence="2">Uncharacterized protein</fullName>
    </submittedName>
</protein>
<sequence length="179" mass="20789">MEDIERFIKVVQQKRFANHRKLECFDVEPNEHRKLIKELRDLRKEREQCKENITKHLNMITSHKHSVHKIVHSTSNISGLPVSHDYAQNMTTMFIEAIEFLNNVGDIHKALNNVKENNVEPSKLIQDVTMCTEVVGNKLYQTKCSIAQLETLKENIVMLQHLLDSSNIIEGNTLFIINT</sequence>
<accession>A0A151XE09</accession>
<evidence type="ECO:0000313" key="3">
    <source>
        <dbReference type="Proteomes" id="UP000075809"/>
    </source>
</evidence>
<feature type="coiled-coil region" evidence="1">
    <location>
        <begin position="32"/>
        <end position="59"/>
    </location>
</feature>
<evidence type="ECO:0000256" key="1">
    <source>
        <dbReference type="SAM" id="Coils"/>
    </source>
</evidence>
<keyword evidence="3" id="KW-1185">Reference proteome</keyword>
<gene>
    <name evidence="2" type="ORF">ALC60_02240</name>
</gene>
<reference evidence="2 3" key="1">
    <citation type="submission" date="2015-09" db="EMBL/GenBank/DDBJ databases">
        <title>Trachymyrmex zeteki WGS genome.</title>
        <authorList>
            <person name="Nygaard S."/>
            <person name="Hu H."/>
            <person name="Boomsma J."/>
            <person name="Zhang G."/>
        </authorList>
    </citation>
    <scope>NUCLEOTIDE SEQUENCE [LARGE SCALE GENOMIC DNA]</scope>
    <source>
        <strain evidence="2">Tzet28-1</strain>
        <tissue evidence="2">Whole body</tissue>
    </source>
</reference>
<keyword evidence="1" id="KW-0175">Coiled coil</keyword>